<keyword evidence="3" id="KW-1185">Reference proteome</keyword>
<comment type="caution">
    <text evidence="2">The sequence shown here is derived from an EMBL/GenBank/DDBJ whole genome shotgun (WGS) entry which is preliminary data.</text>
</comment>
<reference evidence="2 3" key="1">
    <citation type="journal article" date="2015" name="Genome Biol. Evol.">
        <title>Comparative Genomics of a Bacterivorous Green Alga Reveals Evolutionary Causalities and Consequences of Phago-Mixotrophic Mode of Nutrition.</title>
        <authorList>
            <person name="Burns J.A."/>
            <person name="Paasch A."/>
            <person name="Narechania A."/>
            <person name="Kim E."/>
        </authorList>
    </citation>
    <scope>NUCLEOTIDE SEQUENCE [LARGE SCALE GENOMIC DNA]</scope>
    <source>
        <strain evidence="2 3">PLY_AMNH</strain>
    </source>
</reference>
<sequence>MPGGGKNWTQESCCATAALFAIIGGCVLFGFGIHNLVKGVDNKREQKTTEYNVVVEDWSTTNYNLFKQSYCSGNATCPPYFTRIFSDSMDREYANATLNASTTIKKLNDDGGDVDTYSDASWFATTALRIYTDDIYNTDYWEVAISLTRTTQEYTSEKNYTQIPAIICKFRVNDGRQYKTSHYTWWKLSRVTYVAPCSSSSCTAGEALQEGETDELNKGCRGYYYEVLYETEDSKYTGDLSEGTYSAANQHSNYNDAIRYFDLEVNVRSSEDPYIRAGEITSCSYDFGKSATDYAVAGTFMLIVGVPHYY</sequence>
<dbReference type="EMBL" id="LGRX02006234">
    <property type="protein sequence ID" value="KAK3277148.1"/>
    <property type="molecule type" value="Genomic_DNA"/>
</dbReference>
<keyword evidence="1" id="KW-0472">Membrane</keyword>
<keyword evidence="1" id="KW-1133">Transmembrane helix</keyword>
<organism evidence="2 3">
    <name type="scientific">Cymbomonas tetramitiformis</name>
    <dbReference type="NCBI Taxonomy" id="36881"/>
    <lineage>
        <taxon>Eukaryota</taxon>
        <taxon>Viridiplantae</taxon>
        <taxon>Chlorophyta</taxon>
        <taxon>Pyramimonadophyceae</taxon>
        <taxon>Pyramimonadales</taxon>
        <taxon>Pyramimonadaceae</taxon>
        <taxon>Cymbomonas</taxon>
    </lineage>
</organism>
<evidence type="ECO:0000256" key="1">
    <source>
        <dbReference type="SAM" id="Phobius"/>
    </source>
</evidence>
<dbReference type="Proteomes" id="UP001190700">
    <property type="component" value="Unassembled WGS sequence"/>
</dbReference>
<keyword evidence="1" id="KW-0812">Transmembrane</keyword>
<dbReference type="AlphaFoldDB" id="A0AAE0GFS6"/>
<evidence type="ECO:0000313" key="2">
    <source>
        <dbReference type="EMBL" id="KAK3277148.1"/>
    </source>
</evidence>
<name>A0AAE0GFS6_9CHLO</name>
<evidence type="ECO:0000313" key="3">
    <source>
        <dbReference type="Proteomes" id="UP001190700"/>
    </source>
</evidence>
<accession>A0AAE0GFS6</accession>
<protein>
    <submittedName>
        <fullName evidence="2">Uncharacterized protein</fullName>
    </submittedName>
</protein>
<gene>
    <name evidence="2" type="ORF">CYMTET_14823</name>
</gene>
<proteinExistence type="predicted"/>
<feature type="transmembrane region" description="Helical" evidence="1">
    <location>
        <begin position="15"/>
        <end position="37"/>
    </location>
</feature>
<dbReference type="PROSITE" id="PS51257">
    <property type="entry name" value="PROKAR_LIPOPROTEIN"/>
    <property type="match status" value="1"/>
</dbReference>